<protein>
    <submittedName>
        <fullName evidence="7">Cytochrome c</fullName>
    </submittedName>
</protein>
<dbReference type="GO" id="GO:0020037">
    <property type="term" value="F:heme binding"/>
    <property type="evidence" value="ECO:0007669"/>
    <property type="project" value="InterPro"/>
</dbReference>
<dbReference type="InterPro" id="IPR036909">
    <property type="entry name" value="Cyt_c-like_dom_sf"/>
</dbReference>
<dbReference type="Pfam" id="PF13442">
    <property type="entry name" value="Cytochrome_CBB3"/>
    <property type="match status" value="1"/>
</dbReference>
<evidence type="ECO:0000259" key="6">
    <source>
        <dbReference type="PROSITE" id="PS51007"/>
    </source>
</evidence>
<dbReference type="RefSeq" id="WP_222580554.1">
    <property type="nucleotide sequence ID" value="NZ_JAHVHU010000011.1"/>
</dbReference>
<keyword evidence="8" id="KW-1185">Reference proteome</keyword>
<dbReference type="Proteomes" id="UP000753961">
    <property type="component" value="Unassembled WGS sequence"/>
</dbReference>
<feature type="compositionally biased region" description="Acidic residues" evidence="5">
    <location>
        <begin position="266"/>
        <end position="276"/>
    </location>
</feature>
<accession>A0A953HN32</accession>
<dbReference type="AlphaFoldDB" id="A0A953HN32"/>
<feature type="domain" description="Cytochrome c" evidence="6">
    <location>
        <begin position="134"/>
        <end position="223"/>
    </location>
</feature>
<evidence type="ECO:0000256" key="3">
    <source>
        <dbReference type="ARBA" id="ARBA00023004"/>
    </source>
</evidence>
<dbReference type="SUPFAM" id="SSF46626">
    <property type="entry name" value="Cytochrome c"/>
    <property type="match status" value="1"/>
</dbReference>
<dbReference type="InterPro" id="IPR009056">
    <property type="entry name" value="Cyt_c-like_dom"/>
</dbReference>
<dbReference type="PROSITE" id="PS51257">
    <property type="entry name" value="PROKAR_LIPOPROTEIN"/>
    <property type="match status" value="1"/>
</dbReference>
<keyword evidence="3 4" id="KW-0408">Iron</keyword>
<organism evidence="7 8">
    <name type="scientific">Membranihabitans marinus</name>
    <dbReference type="NCBI Taxonomy" id="1227546"/>
    <lineage>
        <taxon>Bacteria</taxon>
        <taxon>Pseudomonadati</taxon>
        <taxon>Bacteroidota</taxon>
        <taxon>Saprospiria</taxon>
        <taxon>Saprospirales</taxon>
        <taxon>Saprospiraceae</taxon>
        <taxon>Membranihabitans</taxon>
    </lineage>
</organism>
<dbReference type="EMBL" id="JAHVHU010000011">
    <property type="protein sequence ID" value="MBY5959019.1"/>
    <property type="molecule type" value="Genomic_DNA"/>
</dbReference>
<evidence type="ECO:0000313" key="8">
    <source>
        <dbReference type="Proteomes" id="UP000753961"/>
    </source>
</evidence>
<keyword evidence="2 4" id="KW-0479">Metal-binding</keyword>
<dbReference type="GO" id="GO:0046872">
    <property type="term" value="F:metal ion binding"/>
    <property type="evidence" value="ECO:0007669"/>
    <property type="project" value="UniProtKB-KW"/>
</dbReference>
<proteinExistence type="predicted"/>
<dbReference type="PANTHER" id="PTHR40394">
    <property type="entry name" value="LIPOPROTEIN-RELATED"/>
    <property type="match status" value="1"/>
</dbReference>
<sequence>MSLQNYKYWIALGLGLYLLSGCKPAGGNHPGSEYMPDMFHSIAFEANVYDYYYYNTWSSPEEYYQHAQPRTPVAGTIPFGQSGMKDGAYSENMAEVIKDLPQSGSVPFNYANTPAGREQAINEIRTNPFPITEEALNTGKSLYTIYCGICHGQKGDGLGYLVREDGGKYPVAPTDLTSDRFVDTSAGVYLAAIVHGKNVMGSYADKLTYKERWDVIHHIRSMQAENAGLKYTPEINNFLPEEAMTVDQKESAMATLGTSPSNADNAMEEGSTEDEQ</sequence>
<evidence type="ECO:0000256" key="2">
    <source>
        <dbReference type="ARBA" id="ARBA00022723"/>
    </source>
</evidence>
<dbReference type="GO" id="GO:0009055">
    <property type="term" value="F:electron transfer activity"/>
    <property type="evidence" value="ECO:0007669"/>
    <property type="project" value="InterPro"/>
</dbReference>
<dbReference type="PROSITE" id="PS51007">
    <property type="entry name" value="CYTC"/>
    <property type="match status" value="1"/>
</dbReference>
<comment type="caution">
    <text evidence="7">The sequence shown here is derived from an EMBL/GenBank/DDBJ whole genome shotgun (WGS) entry which is preliminary data.</text>
</comment>
<evidence type="ECO:0000256" key="5">
    <source>
        <dbReference type="SAM" id="MobiDB-lite"/>
    </source>
</evidence>
<reference evidence="7" key="1">
    <citation type="submission" date="2021-06" db="EMBL/GenBank/DDBJ databases">
        <title>44 bacteria genomes isolated from Dapeng, Shenzhen.</title>
        <authorList>
            <person name="Zheng W."/>
            <person name="Yu S."/>
            <person name="Huang Y."/>
        </authorList>
    </citation>
    <scope>NUCLEOTIDE SEQUENCE</scope>
    <source>
        <strain evidence="7">DP5N28-2</strain>
    </source>
</reference>
<keyword evidence="1 4" id="KW-0349">Heme</keyword>
<dbReference type="Gene3D" id="1.10.760.10">
    <property type="entry name" value="Cytochrome c-like domain"/>
    <property type="match status" value="1"/>
</dbReference>
<dbReference type="PANTHER" id="PTHR40394:SF2">
    <property type="entry name" value="QUINOL:CYTOCHROME C OXIDOREDUCTASE MEMBRANE PROTEIN"/>
    <property type="match status" value="1"/>
</dbReference>
<evidence type="ECO:0000313" key="7">
    <source>
        <dbReference type="EMBL" id="MBY5959019.1"/>
    </source>
</evidence>
<feature type="region of interest" description="Disordered" evidence="5">
    <location>
        <begin position="247"/>
        <end position="276"/>
    </location>
</feature>
<name>A0A953HN32_9BACT</name>
<evidence type="ECO:0000256" key="4">
    <source>
        <dbReference type="PROSITE-ProRule" id="PRU00433"/>
    </source>
</evidence>
<evidence type="ECO:0000256" key="1">
    <source>
        <dbReference type="ARBA" id="ARBA00022617"/>
    </source>
</evidence>
<gene>
    <name evidence="7" type="ORF">KUV50_12785</name>
</gene>